<proteinExistence type="predicted"/>
<feature type="non-terminal residue" evidence="2">
    <location>
        <position position="131"/>
    </location>
</feature>
<dbReference type="PANTHER" id="PTHR47266">
    <property type="entry name" value="ENDONUCLEASE-RELATED"/>
    <property type="match status" value="1"/>
</dbReference>
<dbReference type="InterPro" id="IPR052160">
    <property type="entry name" value="Gypsy_RT_Integrase-like"/>
</dbReference>
<evidence type="ECO:0000313" key="3">
    <source>
        <dbReference type="Proteomes" id="UP000307440"/>
    </source>
</evidence>
<gene>
    <name evidence="2" type="ORF">FA15DRAFT_549116</name>
</gene>
<feature type="domain" description="Integrase zinc-binding" evidence="1">
    <location>
        <begin position="2"/>
        <end position="48"/>
    </location>
</feature>
<dbReference type="InterPro" id="IPR012337">
    <property type="entry name" value="RNaseH-like_sf"/>
</dbReference>
<name>A0A5C3K8L5_COPMA</name>
<dbReference type="Gene3D" id="3.30.420.10">
    <property type="entry name" value="Ribonuclease H-like superfamily/Ribonuclease H"/>
    <property type="match status" value="1"/>
</dbReference>
<dbReference type="AlphaFoldDB" id="A0A5C3K8L5"/>
<evidence type="ECO:0000313" key="2">
    <source>
        <dbReference type="EMBL" id="TFK16375.1"/>
    </source>
</evidence>
<evidence type="ECO:0000259" key="1">
    <source>
        <dbReference type="Pfam" id="PF17921"/>
    </source>
</evidence>
<dbReference type="InterPro" id="IPR036397">
    <property type="entry name" value="RNaseH_sf"/>
</dbReference>
<feature type="non-terminal residue" evidence="2">
    <location>
        <position position="1"/>
    </location>
</feature>
<dbReference type="OrthoDB" id="446925at2759"/>
<dbReference type="Proteomes" id="UP000307440">
    <property type="component" value="Unassembled WGS sequence"/>
</dbReference>
<dbReference type="Gene3D" id="1.10.340.70">
    <property type="match status" value="1"/>
</dbReference>
<dbReference type="InterPro" id="IPR041588">
    <property type="entry name" value="Integrase_H2C2"/>
</dbReference>
<dbReference type="GO" id="GO:0003676">
    <property type="term" value="F:nucleic acid binding"/>
    <property type="evidence" value="ECO:0007669"/>
    <property type="project" value="InterPro"/>
</dbReference>
<dbReference type="EMBL" id="ML210884">
    <property type="protein sequence ID" value="TFK16375.1"/>
    <property type="molecule type" value="Genomic_DNA"/>
</dbReference>
<organism evidence="2 3">
    <name type="scientific">Coprinopsis marcescibilis</name>
    <name type="common">Agaric fungus</name>
    <name type="synonym">Psathyrella marcescibilis</name>
    <dbReference type="NCBI Taxonomy" id="230819"/>
    <lineage>
        <taxon>Eukaryota</taxon>
        <taxon>Fungi</taxon>
        <taxon>Dikarya</taxon>
        <taxon>Basidiomycota</taxon>
        <taxon>Agaricomycotina</taxon>
        <taxon>Agaricomycetes</taxon>
        <taxon>Agaricomycetidae</taxon>
        <taxon>Agaricales</taxon>
        <taxon>Agaricineae</taxon>
        <taxon>Psathyrellaceae</taxon>
        <taxon>Coprinopsis</taxon>
    </lineage>
</organism>
<accession>A0A5C3K8L5</accession>
<dbReference type="SUPFAM" id="SSF53098">
    <property type="entry name" value="Ribonuclease H-like"/>
    <property type="match status" value="1"/>
</dbReference>
<sequence>LVRKAHDELGHKGAFVTHSHLAARFWWPNLFADIKFFVRSCHECQIRSMKQHHIPPTVPLPASLFRQHCIDCMQMPTSHGFKYIVHARCSLSSYPEFRMLRAENERTIGAFIFENILCRWGAVEELITDNG</sequence>
<reference evidence="2 3" key="1">
    <citation type="journal article" date="2019" name="Nat. Ecol. Evol.">
        <title>Megaphylogeny resolves global patterns of mushroom evolution.</title>
        <authorList>
            <person name="Varga T."/>
            <person name="Krizsan K."/>
            <person name="Foldi C."/>
            <person name="Dima B."/>
            <person name="Sanchez-Garcia M."/>
            <person name="Sanchez-Ramirez S."/>
            <person name="Szollosi G.J."/>
            <person name="Szarkandi J.G."/>
            <person name="Papp V."/>
            <person name="Albert L."/>
            <person name="Andreopoulos W."/>
            <person name="Angelini C."/>
            <person name="Antonin V."/>
            <person name="Barry K.W."/>
            <person name="Bougher N.L."/>
            <person name="Buchanan P."/>
            <person name="Buyck B."/>
            <person name="Bense V."/>
            <person name="Catcheside P."/>
            <person name="Chovatia M."/>
            <person name="Cooper J."/>
            <person name="Damon W."/>
            <person name="Desjardin D."/>
            <person name="Finy P."/>
            <person name="Geml J."/>
            <person name="Haridas S."/>
            <person name="Hughes K."/>
            <person name="Justo A."/>
            <person name="Karasinski D."/>
            <person name="Kautmanova I."/>
            <person name="Kiss B."/>
            <person name="Kocsube S."/>
            <person name="Kotiranta H."/>
            <person name="LaButti K.M."/>
            <person name="Lechner B.E."/>
            <person name="Liimatainen K."/>
            <person name="Lipzen A."/>
            <person name="Lukacs Z."/>
            <person name="Mihaltcheva S."/>
            <person name="Morgado L.N."/>
            <person name="Niskanen T."/>
            <person name="Noordeloos M.E."/>
            <person name="Ohm R.A."/>
            <person name="Ortiz-Santana B."/>
            <person name="Ovrebo C."/>
            <person name="Racz N."/>
            <person name="Riley R."/>
            <person name="Savchenko A."/>
            <person name="Shiryaev A."/>
            <person name="Soop K."/>
            <person name="Spirin V."/>
            <person name="Szebenyi C."/>
            <person name="Tomsovsky M."/>
            <person name="Tulloss R.E."/>
            <person name="Uehling J."/>
            <person name="Grigoriev I.V."/>
            <person name="Vagvolgyi C."/>
            <person name="Papp T."/>
            <person name="Martin F.M."/>
            <person name="Miettinen O."/>
            <person name="Hibbett D.S."/>
            <person name="Nagy L.G."/>
        </authorList>
    </citation>
    <scope>NUCLEOTIDE SEQUENCE [LARGE SCALE GENOMIC DNA]</scope>
    <source>
        <strain evidence="2 3">CBS 121175</strain>
    </source>
</reference>
<dbReference type="Pfam" id="PF17921">
    <property type="entry name" value="Integrase_H2C2"/>
    <property type="match status" value="1"/>
</dbReference>
<protein>
    <recommendedName>
        <fullName evidence="1">Integrase zinc-binding domain-containing protein</fullName>
    </recommendedName>
</protein>
<keyword evidence="3" id="KW-1185">Reference proteome</keyword>